<dbReference type="SUPFAM" id="SSF56784">
    <property type="entry name" value="HAD-like"/>
    <property type="match status" value="1"/>
</dbReference>
<proteinExistence type="inferred from homology"/>
<feature type="transmembrane region" description="Helical" evidence="10">
    <location>
        <begin position="708"/>
        <end position="727"/>
    </location>
</feature>
<dbReference type="CDD" id="cd00371">
    <property type="entry name" value="HMA"/>
    <property type="match status" value="1"/>
</dbReference>
<gene>
    <name evidence="12" type="ORF">ACFSUQ_06880</name>
</gene>
<dbReference type="InterPro" id="IPR001757">
    <property type="entry name" value="P_typ_ATPase"/>
</dbReference>
<dbReference type="Gene3D" id="3.40.50.1000">
    <property type="entry name" value="HAD superfamily/HAD-like"/>
    <property type="match status" value="1"/>
</dbReference>
<evidence type="ECO:0000256" key="4">
    <source>
        <dbReference type="ARBA" id="ARBA00022723"/>
    </source>
</evidence>
<sequence length="754" mass="78644">MTDASTNPTADEVVLDLEGMTCASCANRIERKLNKLPGVDAAVNYALAQAVVRPKQAGAASGADVGTPSLPDAQQLVETVRAAGYDAQVHEVGAVDDGADAEAHAARTLLVRLVVCAVLTAPVIVTAMIPSTQFAGWQWVSMALTLPVVTWGAWPFHRAAWRGLRHGSTSMDTLVSLGITAAMLWSLVAMFVGHAGHIGMTHTFEWRPTPQSGLGNIYFEVAAGVTTFLLLGRFLEARAKRRAGSALRELLALGARDVEVIVAESPRETQRIPIDRLRHGHRFVVRPGERIATDGIVREGHSAIDAAVLTGESVPVDVAEGDDVIGATVNTHGMLVVEATRIGRETQLAKMGEMVAQAQAGKAAAQRLADRVSSVFVPIVLALSVVTLVAWLLIGATGDMAITAAVAVLIIACPCALGLAVPTAILAGTGRGSTMGILLSGPEALERARSITTVVLDKTGTVTSGEMHVRQVIAVADASENELLTLAAAVEQGSEHPIARAIVHAARERRLDLAQPEGFQNLPGHGARASVSGHEIRVGRDAAADGLAAELTARLAQQGETPVLVWRDDALLGAISVADQVAPDSAEAISQMRALGLQPVLCTGDHELVAQAVAAEVGVDRVIAGVLPEQKAEVVRQLQADGNRVAMVGDGVNDAPALATADLGIAMGGGTDAAAAASDITLVRGGLRTAVDAIRLSRAVNRILRQNLFWAFAYNVLALPLAAFGLLSPMIAGIAMAFSSVLVVTNSLRLVRFK</sequence>
<feature type="domain" description="HMA" evidence="11">
    <location>
        <begin position="11"/>
        <end position="88"/>
    </location>
</feature>
<dbReference type="PANTHER" id="PTHR43520">
    <property type="entry name" value="ATP7, ISOFORM B"/>
    <property type="match status" value="1"/>
</dbReference>
<dbReference type="PANTHER" id="PTHR43520:SF8">
    <property type="entry name" value="P-TYPE CU(+) TRANSPORTER"/>
    <property type="match status" value="1"/>
</dbReference>
<dbReference type="InterPro" id="IPR017969">
    <property type="entry name" value="Heavy-metal-associated_CS"/>
</dbReference>
<dbReference type="InterPro" id="IPR008250">
    <property type="entry name" value="ATPase_P-typ_transduc_dom_A_sf"/>
</dbReference>
<keyword evidence="4 10" id="KW-0479">Metal-binding</keyword>
<dbReference type="InterPro" id="IPR006121">
    <property type="entry name" value="HMA_dom"/>
</dbReference>
<name>A0ABW5RK04_9MICO</name>
<dbReference type="NCBIfam" id="TIGR01511">
    <property type="entry name" value="ATPase-IB1_Cu"/>
    <property type="match status" value="1"/>
</dbReference>
<dbReference type="InterPro" id="IPR059000">
    <property type="entry name" value="ATPase_P-type_domA"/>
</dbReference>
<organism evidence="12 13">
    <name type="scientific">Gulosibacter bifidus</name>
    <dbReference type="NCBI Taxonomy" id="272239"/>
    <lineage>
        <taxon>Bacteria</taxon>
        <taxon>Bacillati</taxon>
        <taxon>Actinomycetota</taxon>
        <taxon>Actinomycetes</taxon>
        <taxon>Micrococcales</taxon>
        <taxon>Microbacteriaceae</taxon>
        <taxon>Gulosibacter</taxon>
    </lineage>
</organism>
<dbReference type="SFLD" id="SFLDF00027">
    <property type="entry name" value="p-type_atpase"/>
    <property type="match status" value="1"/>
</dbReference>
<dbReference type="InterPro" id="IPR036163">
    <property type="entry name" value="HMA_dom_sf"/>
</dbReference>
<dbReference type="Gene3D" id="3.30.70.100">
    <property type="match status" value="1"/>
</dbReference>
<dbReference type="PROSITE" id="PS01229">
    <property type="entry name" value="COF_2"/>
    <property type="match status" value="1"/>
</dbReference>
<dbReference type="InterPro" id="IPR023299">
    <property type="entry name" value="ATPase_P-typ_cyto_dom_N"/>
</dbReference>
<feature type="transmembrane region" description="Helical" evidence="10">
    <location>
        <begin position="135"/>
        <end position="154"/>
    </location>
</feature>
<dbReference type="Pfam" id="PF00702">
    <property type="entry name" value="Hydrolase"/>
    <property type="match status" value="1"/>
</dbReference>
<evidence type="ECO:0000256" key="2">
    <source>
        <dbReference type="ARBA" id="ARBA00006024"/>
    </source>
</evidence>
<dbReference type="Pfam" id="PF00122">
    <property type="entry name" value="E1-E2_ATPase"/>
    <property type="match status" value="1"/>
</dbReference>
<reference evidence="13" key="1">
    <citation type="journal article" date="2019" name="Int. J. Syst. Evol. Microbiol.">
        <title>The Global Catalogue of Microorganisms (GCM) 10K type strain sequencing project: providing services to taxonomists for standard genome sequencing and annotation.</title>
        <authorList>
            <consortium name="The Broad Institute Genomics Platform"/>
            <consortium name="The Broad Institute Genome Sequencing Center for Infectious Disease"/>
            <person name="Wu L."/>
            <person name="Ma J."/>
        </authorList>
    </citation>
    <scope>NUCLEOTIDE SEQUENCE [LARGE SCALE GENOMIC DNA]</scope>
    <source>
        <strain evidence="13">TISTR 1511</strain>
    </source>
</reference>
<dbReference type="PRINTS" id="PR00120">
    <property type="entry name" value="HATPASE"/>
</dbReference>
<dbReference type="InterPro" id="IPR036412">
    <property type="entry name" value="HAD-like_sf"/>
</dbReference>
<protein>
    <submittedName>
        <fullName evidence="12">Heavy metal translocating P-type ATPase</fullName>
    </submittedName>
</protein>
<evidence type="ECO:0000313" key="13">
    <source>
        <dbReference type="Proteomes" id="UP001597453"/>
    </source>
</evidence>
<dbReference type="Gene3D" id="3.40.1110.10">
    <property type="entry name" value="Calcium-transporting ATPase, cytoplasmic domain N"/>
    <property type="match status" value="1"/>
</dbReference>
<keyword evidence="13" id="KW-1185">Reference proteome</keyword>
<dbReference type="EMBL" id="JBHUNF010000004">
    <property type="protein sequence ID" value="MFD2675015.1"/>
    <property type="molecule type" value="Genomic_DNA"/>
</dbReference>
<evidence type="ECO:0000256" key="1">
    <source>
        <dbReference type="ARBA" id="ARBA00004651"/>
    </source>
</evidence>
<dbReference type="SUPFAM" id="SSF81665">
    <property type="entry name" value="Calcium ATPase, transmembrane domain M"/>
    <property type="match status" value="1"/>
</dbReference>
<dbReference type="SFLD" id="SFLDS00003">
    <property type="entry name" value="Haloacid_Dehalogenase"/>
    <property type="match status" value="1"/>
</dbReference>
<evidence type="ECO:0000259" key="11">
    <source>
        <dbReference type="PROSITE" id="PS50846"/>
    </source>
</evidence>
<dbReference type="PROSITE" id="PS01047">
    <property type="entry name" value="HMA_1"/>
    <property type="match status" value="1"/>
</dbReference>
<feature type="transmembrane region" description="Helical" evidence="10">
    <location>
        <begin position="400"/>
        <end position="427"/>
    </location>
</feature>
<evidence type="ECO:0000256" key="10">
    <source>
        <dbReference type="RuleBase" id="RU362081"/>
    </source>
</evidence>
<accession>A0ABW5RK04</accession>
<feature type="transmembrane region" description="Helical" evidence="10">
    <location>
        <begin position="109"/>
        <end position="129"/>
    </location>
</feature>
<comment type="subcellular location">
    <subcellularLocation>
        <location evidence="1">Cell membrane</location>
        <topology evidence="1">Multi-pass membrane protein</topology>
    </subcellularLocation>
</comment>
<dbReference type="InterPro" id="IPR023214">
    <property type="entry name" value="HAD_sf"/>
</dbReference>
<dbReference type="RefSeq" id="WP_066057175.1">
    <property type="nucleotide sequence ID" value="NZ_JBHUNF010000004.1"/>
</dbReference>
<keyword evidence="7" id="KW-1278">Translocase</keyword>
<dbReference type="Proteomes" id="UP001597453">
    <property type="component" value="Unassembled WGS sequence"/>
</dbReference>
<feature type="transmembrane region" description="Helical" evidence="10">
    <location>
        <begin position="733"/>
        <end position="751"/>
    </location>
</feature>
<dbReference type="PRINTS" id="PR00119">
    <property type="entry name" value="CATATPASE"/>
</dbReference>
<feature type="transmembrane region" description="Helical" evidence="10">
    <location>
        <begin position="174"/>
        <end position="197"/>
    </location>
</feature>
<comment type="similarity">
    <text evidence="2 10">Belongs to the cation transport ATPase (P-type) (TC 3.A.3) family. Type IB subfamily.</text>
</comment>
<dbReference type="PROSITE" id="PS50846">
    <property type="entry name" value="HMA_2"/>
    <property type="match status" value="1"/>
</dbReference>
<evidence type="ECO:0000256" key="7">
    <source>
        <dbReference type="ARBA" id="ARBA00022967"/>
    </source>
</evidence>
<dbReference type="Pfam" id="PF00403">
    <property type="entry name" value="HMA"/>
    <property type="match status" value="1"/>
</dbReference>
<keyword evidence="9 10" id="KW-0472">Membrane</keyword>
<keyword evidence="8 10" id="KW-1133">Transmembrane helix</keyword>
<dbReference type="InterPro" id="IPR044492">
    <property type="entry name" value="P_typ_ATPase_HD_dom"/>
</dbReference>
<keyword evidence="5 10" id="KW-0547">Nucleotide-binding</keyword>
<evidence type="ECO:0000256" key="9">
    <source>
        <dbReference type="ARBA" id="ARBA00023136"/>
    </source>
</evidence>
<dbReference type="SUPFAM" id="SSF55008">
    <property type="entry name" value="HMA, heavy metal-associated domain"/>
    <property type="match status" value="1"/>
</dbReference>
<evidence type="ECO:0000313" key="12">
    <source>
        <dbReference type="EMBL" id="MFD2675015.1"/>
    </source>
</evidence>
<evidence type="ECO:0000256" key="6">
    <source>
        <dbReference type="ARBA" id="ARBA00022840"/>
    </source>
</evidence>
<dbReference type="SUPFAM" id="SSF81653">
    <property type="entry name" value="Calcium ATPase, transduction domain A"/>
    <property type="match status" value="1"/>
</dbReference>
<evidence type="ECO:0000256" key="3">
    <source>
        <dbReference type="ARBA" id="ARBA00022692"/>
    </source>
</evidence>
<dbReference type="InterPro" id="IPR023298">
    <property type="entry name" value="ATPase_P-typ_TM_dom_sf"/>
</dbReference>
<dbReference type="InterPro" id="IPR027256">
    <property type="entry name" value="P-typ_ATPase_IB"/>
</dbReference>
<dbReference type="NCBIfam" id="TIGR01512">
    <property type="entry name" value="ATPase-IB2_Cd"/>
    <property type="match status" value="1"/>
</dbReference>
<keyword evidence="6 10" id="KW-0067">ATP-binding</keyword>
<dbReference type="Gene3D" id="2.70.150.10">
    <property type="entry name" value="Calcium-transporting ATPase, cytoplasmic transduction domain A"/>
    <property type="match status" value="1"/>
</dbReference>
<dbReference type="CDD" id="cd02094">
    <property type="entry name" value="P-type_ATPase_Cu-like"/>
    <property type="match status" value="1"/>
</dbReference>
<keyword evidence="3 10" id="KW-0812">Transmembrane</keyword>
<dbReference type="NCBIfam" id="TIGR01525">
    <property type="entry name" value="ATPase-IB_hvy"/>
    <property type="match status" value="1"/>
</dbReference>
<dbReference type="InterPro" id="IPR018303">
    <property type="entry name" value="ATPase_P-typ_P_site"/>
</dbReference>
<comment type="caution">
    <text evidence="12">The sequence shown here is derived from an EMBL/GenBank/DDBJ whole genome shotgun (WGS) entry which is preliminary data.</text>
</comment>
<keyword evidence="10" id="KW-1003">Cell membrane</keyword>
<evidence type="ECO:0000256" key="5">
    <source>
        <dbReference type="ARBA" id="ARBA00022741"/>
    </source>
</evidence>
<dbReference type="SFLD" id="SFLDG00002">
    <property type="entry name" value="C1.7:_P-type_atpase_like"/>
    <property type="match status" value="1"/>
</dbReference>
<dbReference type="NCBIfam" id="TIGR01494">
    <property type="entry name" value="ATPase_P-type"/>
    <property type="match status" value="1"/>
</dbReference>
<evidence type="ECO:0000256" key="8">
    <source>
        <dbReference type="ARBA" id="ARBA00022989"/>
    </source>
</evidence>
<dbReference type="PROSITE" id="PS00154">
    <property type="entry name" value="ATPASE_E1_E2"/>
    <property type="match status" value="1"/>
</dbReference>
<feature type="transmembrane region" description="Helical" evidence="10">
    <location>
        <begin position="217"/>
        <end position="235"/>
    </location>
</feature>
<feature type="transmembrane region" description="Helical" evidence="10">
    <location>
        <begin position="375"/>
        <end position="394"/>
    </location>
</feature>